<dbReference type="EMBL" id="JANBPK010000920">
    <property type="protein sequence ID" value="KAJ2928728.1"/>
    <property type="molecule type" value="Genomic_DNA"/>
</dbReference>
<name>A0A9W8JDE7_9AGAR</name>
<proteinExistence type="predicted"/>
<sequence>MSSTSTNTNTTGIAAAPSVADATTDTTTAAAARSSIVDSNIYLNGTTSPICHRDIAPELLTWKRFQDELDATTHSACSTFLSVQTENVEDKVSLGSLTPQEHLVLVEAMDQARISIAVVLDMLPKVNWGCHMVDVGHDYDADDEEWEDAEEGDIEEEDPAGFLGDVLALGWFN</sequence>
<keyword evidence="2" id="KW-1185">Reference proteome</keyword>
<protein>
    <submittedName>
        <fullName evidence="1">Uncharacterized protein</fullName>
    </submittedName>
</protein>
<organism evidence="1 2">
    <name type="scientific">Candolleomyces eurysporus</name>
    <dbReference type="NCBI Taxonomy" id="2828524"/>
    <lineage>
        <taxon>Eukaryota</taxon>
        <taxon>Fungi</taxon>
        <taxon>Dikarya</taxon>
        <taxon>Basidiomycota</taxon>
        <taxon>Agaricomycotina</taxon>
        <taxon>Agaricomycetes</taxon>
        <taxon>Agaricomycetidae</taxon>
        <taxon>Agaricales</taxon>
        <taxon>Agaricineae</taxon>
        <taxon>Psathyrellaceae</taxon>
        <taxon>Candolleomyces</taxon>
    </lineage>
</organism>
<comment type="caution">
    <text evidence="1">The sequence shown here is derived from an EMBL/GenBank/DDBJ whole genome shotgun (WGS) entry which is preliminary data.</text>
</comment>
<evidence type="ECO:0000313" key="2">
    <source>
        <dbReference type="Proteomes" id="UP001140091"/>
    </source>
</evidence>
<dbReference type="Proteomes" id="UP001140091">
    <property type="component" value="Unassembled WGS sequence"/>
</dbReference>
<evidence type="ECO:0000313" key="1">
    <source>
        <dbReference type="EMBL" id="KAJ2928728.1"/>
    </source>
</evidence>
<reference evidence="1" key="1">
    <citation type="submission" date="2022-06" db="EMBL/GenBank/DDBJ databases">
        <title>Genome Sequence of Candolleomyces eurysporus.</title>
        <authorList>
            <person name="Buettner E."/>
        </authorList>
    </citation>
    <scope>NUCLEOTIDE SEQUENCE</scope>
    <source>
        <strain evidence="1">VTCC 930004</strain>
    </source>
</reference>
<feature type="non-terminal residue" evidence="1">
    <location>
        <position position="173"/>
    </location>
</feature>
<accession>A0A9W8JDE7</accession>
<dbReference type="OrthoDB" id="10387824at2759"/>
<gene>
    <name evidence="1" type="ORF">H1R20_g8377</name>
</gene>
<dbReference type="AlphaFoldDB" id="A0A9W8JDE7"/>